<evidence type="ECO:0000313" key="4">
    <source>
        <dbReference type="Proteomes" id="UP001253458"/>
    </source>
</evidence>
<gene>
    <name evidence="1" type="ORF">J2W88_002795</name>
    <name evidence="2" type="ORF">J2W93_003583</name>
</gene>
<evidence type="ECO:0000313" key="3">
    <source>
        <dbReference type="Proteomes" id="UP001249076"/>
    </source>
</evidence>
<proteinExistence type="predicted"/>
<dbReference type="AlphaFoldDB" id="A0AAJ2BXP2"/>
<name>A0AAJ2BXP2_ACIDE</name>
<dbReference type="Proteomes" id="UP001253458">
    <property type="component" value="Unassembled WGS sequence"/>
</dbReference>
<keyword evidence="3" id="KW-1185">Reference proteome</keyword>
<dbReference type="Proteomes" id="UP001249076">
    <property type="component" value="Unassembled WGS sequence"/>
</dbReference>
<sequence length="107" mass="11917">MKRNQVIVQFPFTEQSSLDSLLELEEAFIKLFAQRNPFAEVDGHDVGQGKFNIFIVPKGSWGPVLERVHGLLKLRGLLNTVMVAKQLKGSGKFVVAWPADFSGEFGL</sequence>
<comment type="caution">
    <text evidence="1">The sequence shown here is derived from an EMBL/GenBank/DDBJ whole genome shotgun (WGS) entry which is preliminary data.</text>
</comment>
<evidence type="ECO:0000313" key="1">
    <source>
        <dbReference type="EMBL" id="MDR6767514.1"/>
    </source>
</evidence>
<protein>
    <submittedName>
        <fullName evidence="1">Uncharacterized protein</fullName>
    </submittedName>
</protein>
<accession>A0AAJ2BXP2</accession>
<dbReference type="EMBL" id="JAVDTS010000005">
    <property type="protein sequence ID" value="MDR6838736.1"/>
    <property type="molecule type" value="Genomic_DNA"/>
</dbReference>
<organism evidence="1 4">
    <name type="scientific">Acidovorax delafieldii</name>
    <name type="common">Pseudomonas delafieldii</name>
    <dbReference type="NCBI Taxonomy" id="47920"/>
    <lineage>
        <taxon>Bacteria</taxon>
        <taxon>Pseudomonadati</taxon>
        <taxon>Pseudomonadota</taxon>
        <taxon>Betaproteobacteria</taxon>
        <taxon>Burkholderiales</taxon>
        <taxon>Comamonadaceae</taxon>
        <taxon>Acidovorax</taxon>
    </lineage>
</organism>
<dbReference type="RefSeq" id="WP_209819991.1">
    <property type="nucleotide sequence ID" value="NZ_JAVDTL010000004.1"/>
</dbReference>
<dbReference type="EMBL" id="JAVDTL010000004">
    <property type="protein sequence ID" value="MDR6767514.1"/>
    <property type="molecule type" value="Genomic_DNA"/>
</dbReference>
<reference evidence="1 3" key="1">
    <citation type="submission" date="2023-07" db="EMBL/GenBank/DDBJ databases">
        <title>Sorghum-associated microbial communities from plants grown in Nebraska, USA.</title>
        <authorList>
            <person name="Schachtman D."/>
        </authorList>
    </citation>
    <scope>NUCLEOTIDE SEQUENCE</scope>
    <source>
        <strain evidence="2 3">BE105</strain>
        <strain evidence="1">BE69</strain>
    </source>
</reference>
<evidence type="ECO:0000313" key="2">
    <source>
        <dbReference type="EMBL" id="MDR6838736.1"/>
    </source>
</evidence>